<dbReference type="RefSeq" id="WP_376943430.1">
    <property type="nucleotide sequence ID" value="NZ_CP171449.1"/>
</dbReference>
<reference evidence="1 2" key="1">
    <citation type="submission" date="2024-09" db="EMBL/GenBank/DDBJ databases">
        <authorList>
            <person name="Sun Q."/>
            <person name="Mori K."/>
        </authorList>
    </citation>
    <scope>NUCLEOTIDE SEQUENCE [LARGE SCALE GENOMIC DNA]</scope>
    <source>
        <strain evidence="1 2">NCAIM B.01794</strain>
    </source>
</reference>
<evidence type="ECO:0000313" key="2">
    <source>
        <dbReference type="Proteomes" id="UP001589891"/>
    </source>
</evidence>
<name>A0ABV6SHF5_AZOPA</name>
<accession>A0ABV6SHF5</accession>
<proteinExistence type="predicted"/>
<comment type="caution">
    <text evidence="1">The sequence shown here is derived from an EMBL/GenBank/DDBJ whole genome shotgun (WGS) entry which is preliminary data.</text>
</comment>
<sequence length="60" mass="6795">MVEIICLSVAFAWLGYSVGYLRAQKRYIPEIIEAREDLARVRMLAKLHVCPRCDGGRADA</sequence>
<keyword evidence="2" id="KW-1185">Reference proteome</keyword>
<organism evidence="1 2">
    <name type="scientific">Azorhizophilus paspali</name>
    <name type="common">Azotobacter paspali</name>
    <dbReference type="NCBI Taxonomy" id="69963"/>
    <lineage>
        <taxon>Bacteria</taxon>
        <taxon>Pseudomonadati</taxon>
        <taxon>Pseudomonadota</taxon>
        <taxon>Gammaproteobacteria</taxon>
        <taxon>Pseudomonadales</taxon>
        <taxon>Pseudomonadaceae</taxon>
        <taxon>Azorhizophilus</taxon>
    </lineage>
</organism>
<dbReference type="Proteomes" id="UP001589891">
    <property type="component" value="Unassembled WGS sequence"/>
</dbReference>
<protein>
    <submittedName>
        <fullName evidence="1">Uncharacterized protein</fullName>
    </submittedName>
</protein>
<dbReference type="EMBL" id="JBHLSS010000033">
    <property type="protein sequence ID" value="MFC0708967.1"/>
    <property type="molecule type" value="Genomic_DNA"/>
</dbReference>
<gene>
    <name evidence="1" type="ORF">ACFFGX_04960</name>
</gene>
<evidence type="ECO:0000313" key="1">
    <source>
        <dbReference type="EMBL" id="MFC0708967.1"/>
    </source>
</evidence>